<feature type="compositionally biased region" description="Polar residues" evidence="1">
    <location>
        <begin position="15"/>
        <end position="35"/>
    </location>
</feature>
<feature type="transmembrane region" description="Helical" evidence="2">
    <location>
        <begin position="343"/>
        <end position="369"/>
    </location>
</feature>
<comment type="caution">
    <text evidence="3">The sequence shown here is derived from an EMBL/GenBank/DDBJ whole genome shotgun (WGS) entry which is preliminary data.</text>
</comment>
<keyword evidence="4" id="KW-1185">Reference proteome</keyword>
<reference evidence="3 4" key="1">
    <citation type="submission" date="2024-03" db="EMBL/GenBank/DDBJ databases">
        <title>The Acrasis kona genome and developmental transcriptomes reveal deep origins of eukaryotic multicellular pathways.</title>
        <authorList>
            <person name="Sheikh S."/>
            <person name="Fu C.-J."/>
            <person name="Brown M.W."/>
            <person name="Baldauf S.L."/>
        </authorList>
    </citation>
    <scope>NUCLEOTIDE SEQUENCE [LARGE SCALE GENOMIC DNA]</scope>
    <source>
        <strain evidence="3 4">ATCC MYA-3509</strain>
    </source>
</reference>
<organism evidence="3 4">
    <name type="scientific">Acrasis kona</name>
    <dbReference type="NCBI Taxonomy" id="1008807"/>
    <lineage>
        <taxon>Eukaryota</taxon>
        <taxon>Discoba</taxon>
        <taxon>Heterolobosea</taxon>
        <taxon>Tetramitia</taxon>
        <taxon>Eutetramitia</taxon>
        <taxon>Acrasidae</taxon>
        <taxon>Acrasis</taxon>
    </lineage>
</organism>
<keyword evidence="2" id="KW-0472">Membrane</keyword>
<keyword evidence="2" id="KW-1133">Transmembrane helix</keyword>
<keyword evidence="2 3" id="KW-0812">Transmembrane</keyword>
<sequence>MRLREAQLEKYVTDADTSSFKQQENVFTNEKTSNSDSDDSQEEISLHDCNLNDRENFDDLIEPEETQNSQTSMTCKQKSLPVRMWNETCQLFKKRHHSVFVFMFFIFLFWVIITINYVSFHWSKDQLSNYTKSDPKGFLIFHLCEEYVRYGYSMFGQGVLFVVACAETSMTEAGAFFYTSEASDILTSVGYVGRVFQLGLYSCILYCIILTTLNCSTIGSLFGFGWSETASSANQARATYYMLARSPPLFLHLMWSNFQGILFGTFYLWEWWWISVFMSLFYFALITMFQYIVPDKLLSMAAVYDLVIIVAMIGCIIIFVKKKFRLKYELSDWSLDRHILSRYVIRSLLMIVSNLIPSLVQVVTLALVYRRDISESLAYLAVTQPLYFFMCFGQLQNGFVLSAGPRAVHRLQYKPFLYMIAKSIIATLLFSVIIICLYLFSSLQSMCIRQISHPSLISLTKHKSASDLIAAVEMAAEPLWKIAYFGFPLALLNNLYQHFLLCFDCYGFVTIVSVCVNLFVVLVGVLISLLSLESIRSVFICYVASNIISIVVMLIYLHVWEVSKLKTKFYEMTAKKNVLQEEEKNNNDATENDAMNESEGDDSDPLLSQKNIRSIRSL</sequence>
<feature type="compositionally biased region" description="Acidic residues" evidence="1">
    <location>
        <begin position="590"/>
        <end position="604"/>
    </location>
</feature>
<proteinExistence type="predicted"/>
<gene>
    <name evidence="3" type="ORF">AKO1_003677</name>
</gene>
<feature type="transmembrane region" description="Helical" evidence="2">
    <location>
        <begin position="539"/>
        <end position="559"/>
    </location>
</feature>
<feature type="compositionally biased region" description="Polar residues" evidence="1">
    <location>
        <begin position="606"/>
        <end position="618"/>
    </location>
</feature>
<feature type="transmembrane region" description="Helical" evidence="2">
    <location>
        <begin position="272"/>
        <end position="293"/>
    </location>
</feature>
<dbReference type="EMBL" id="JAOPGA020001068">
    <property type="protein sequence ID" value="KAL0484757.1"/>
    <property type="molecule type" value="Genomic_DNA"/>
</dbReference>
<dbReference type="Proteomes" id="UP001431209">
    <property type="component" value="Unassembled WGS sequence"/>
</dbReference>
<feature type="region of interest" description="Disordered" evidence="1">
    <location>
        <begin position="581"/>
        <end position="618"/>
    </location>
</feature>
<feature type="transmembrane region" description="Helical" evidence="2">
    <location>
        <begin position="247"/>
        <end position="266"/>
    </location>
</feature>
<evidence type="ECO:0000313" key="4">
    <source>
        <dbReference type="Proteomes" id="UP001431209"/>
    </source>
</evidence>
<dbReference type="AlphaFoldDB" id="A0AAW2Z4N1"/>
<evidence type="ECO:0000313" key="3">
    <source>
        <dbReference type="EMBL" id="KAL0484757.1"/>
    </source>
</evidence>
<name>A0AAW2Z4N1_9EUKA</name>
<evidence type="ECO:0000256" key="1">
    <source>
        <dbReference type="SAM" id="MobiDB-lite"/>
    </source>
</evidence>
<feature type="compositionally biased region" description="Basic and acidic residues" evidence="1">
    <location>
        <begin position="1"/>
        <end position="13"/>
    </location>
</feature>
<feature type="transmembrane region" description="Helical" evidence="2">
    <location>
        <begin position="506"/>
        <end position="532"/>
    </location>
</feature>
<feature type="transmembrane region" description="Helical" evidence="2">
    <location>
        <begin position="198"/>
        <end position="226"/>
    </location>
</feature>
<feature type="transmembrane region" description="Helical" evidence="2">
    <location>
        <begin position="99"/>
        <end position="120"/>
    </location>
</feature>
<protein>
    <submittedName>
        <fullName evidence="3">11 TM domain-containing transmembrane protein</fullName>
    </submittedName>
</protein>
<feature type="transmembrane region" description="Helical" evidence="2">
    <location>
        <begin position="300"/>
        <end position="320"/>
    </location>
</feature>
<evidence type="ECO:0000256" key="2">
    <source>
        <dbReference type="SAM" id="Phobius"/>
    </source>
</evidence>
<feature type="region of interest" description="Disordered" evidence="1">
    <location>
        <begin position="1"/>
        <end position="44"/>
    </location>
</feature>
<accession>A0AAW2Z4N1</accession>
<feature type="transmembrane region" description="Helical" evidence="2">
    <location>
        <begin position="416"/>
        <end position="440"/>
    </location>
</feature>